<dbReference type="Proteomes" id="UP000241193">
    <property type="component" value="Unassembled WGS sequence"/>
</dbReference>
<feature type="domain" description="RDD" evidence="6">
    <location>
        <begin position="24"/>
        <end position="147"/>
    </location>
</feature>
<keyword evidence="2 5" id="KW-0812">Transmembrane</keyword>
<dbReference type="GO" id="GO:0016020">
    <property type="term" value="C:membrane"/>
    <property type="evidence" value="ECO:0007669"/>
    <property type="project" value="UniProtKB-SubCell"/>
</dbReference>
<dbReference type="EMBL" id="PZKC01000010">
    <property type="protein sequence ID" value="PTD95868.1"/>
    <property type="molecule type" value="Genomic_DNA"/>
</dbReference>
<comment type="subcellular location">
    <subcellularLocation>
        <location evidence="1">Membrane</location>
        <topology evidence="1">Multi-pass membrane protein</topology>
    </subcellularLocation>
</comment>
<reference evidence="7 8" key="1">
    <citation type="submission" date="2018-03" db="EMBL/GenBank/DDBJ databases">
        <authorList>
            <person name="Keele B.F."/>
        </authorList>
    </citation>
    <scope>NUCLEOTIDE SEQUENCE [LARGE SCALE GENOMIC DNA]</scope>
    <source>
        <strain evidence="7 8">D20</strain>
    </source>
</reference>
<evidence type="ECO:0000256" key="2">
    <source>
        <dbReference type="ARBA" id="ARBA00022692"/>
    </source>
</evidence>
<proteinExistence type="predicted"/>
<organism evidence="7 8">
    <name type="scientific">Pseudothauera lacus</name>
    <dbReference type="NCBI Taxonomy" id="2136175"/>
    <lineage>
        <taxon>Bacteria</taxon>
        <taxon>Pseudomonadati</taxon>
        <taxon>Pseudomonadota</taxon>
        <taxon>Betaproteobacteria</taxon>
        <taxon>Rhodocyclales</taxon>
        <taxon>Zoogloeaceae</taxon>
        <taxon>Pseudothauera</taxon>
    </lineage>
</organism>
<protein>
    <submittedName>
        <fullName evidence="7">RDD family protein</fullName>
    </submittedName>
</protein>
<name>A0A2T4IDP0_9RHOO</name>
<evidence type="ECO:0000259" key="6">
    <source>
        <dbReference type="Pfam" id="PF06271"/>
    </source>
</evidence>
<accession>A0A2T4IDP0</accession>
<evidence type="ECO:0000256" key="3">
    <source>
        <dbReference type="ARBA" id="ARBA00022989"/>
    </source>
</evidence>
<sequence>MSEPPLDTLLEVEAPEGIELCADLAGPVPRALAYAVDLLLRTLIIGALALITAPVGGAGLGFYLVVSFLLEWFYPVFFEVLRNGQTPGKRRFGLAVVNQDLSPVRLDASLVRNLLRAVDFLPLAYLGGLTSMSASRYFQRLGDLAAGTVVVHRDHRRPHAALPDAPPRVPDAPLGVEDQLAIIEFTQRHAQLSPARQEELADILAAHTGVHGAAAVSRLRGIGNWLVGSR</sequence>
<evidence type="ECO:0000313" key="8">
    <source>
        <dbReference type="Proteomes" id="UP000241193"/>
    </source>
</evidence>
<dbReference type="RefSeq" id="WP_107494109.1">
    <property type="nucleotide sequence ID" value="NZ_PZKC01000010.1"/>
</dbReference>
<dbReference type="AlphaFoldDB" id="A0A2T4IDP0"/>
<dbReference type="PANTHER" id="PTHR38480">
    <property type="entry name" value="SLR0254 PROTEIN"/>
    <property type="match status" value="1"/>
</dbReference>
<reference evidence="7 8" key="2">
    <citation type="submission" date="2018-04" db="EMBL/GenBank/DDBJ databases">
        <title>Thauera lacus sp. nov., isolated from an saline lake in Inner Mongolia, China.</title>
        <authorList>
            <person name="Liang Q.-Y."/>
        </authorList>
    </citation>
    <scope>NUCLEOTIDE SEQUENCE [LARGE SCALE GENOMIC DNA]</scope>
    <source>
        <strain evidence="7 8">D20</strain>
    </source>
</reference>
<keyword evidence="3 5" id="KW-1133">Transmembrane helix</keyword>
<dbReference type="Pfam" id="PF06271">
    <property type="entry name" value="RDD"/>
    <property type="match status" value="1"/>
</dbReference>
<comment type="caution">
    <text evidence="7">The sequence shown here is derived from an EMBL/GenBank/DDBJ whole genome shotgun (WGS) entry which is preliminary data.</text>
</comment>
<evidence type="ECO:0000256" key="1">
    <source>
        <dbReference type="ARBA" id="ARBA00004141"/>
    </source>
</evidence>
<gene>
    <name evidence="7" type="ORF">C8261_12805</name>
</gene>
<dbReference type="PANTHER" id="PTHR38480:SF1">
    <property type="entry name" value="SLR0254 PROTEIN"/>
    <property type="match status" value="1"/>
</dbReference>
<feature type="transmembrane region" description="Helical" evidence="5">
    <location>
        <begin position="38"/>
        <end position="56"/>
    </location>
</feature>
<evidence type="ECO:0000256" key="4">
    <source>
        <dbReference type="ARBA" id="ARBA00023136"/>
    </source>
</evidence>
<keyword evidence="4 5" id="KW-0472">Membrane</keyword>
<evidence type="ECO:0000313" key="7">
    <source>
        <dbReference type="EMBL" id="PTD95868.1"/>
    </source>
</evidence>
<evidence type="ECO:0000256" key="5">
    <source>
        <dbReference type="SAM" id="Phobius"/>
    </source>
</evidence>
<dbReference type="OrthoDB" id="9787732at2"/>
<keyword evidence="8" id="KW-1185">Reference proteome</keyword>
<dbReference type="InterPro" id="IPR010432">
    <property type="entry name" value="RDD"/>
</dbReference>